<feature type="chain" id="PRO_5044256652" description="DUF4398 domain-containing protein" evidence="2">
    <location>
        <begin position="31"/>
        <end position="134"/>
    </location>
</feature>
<dbReference type="InterPro" id="IPR025511">
    <property type="entry name" value="DUF4398"/>
</dbReference>
<dbReference type="AlphaFoldDB" id="A0AB37Z8Q5"/>
<feature type="domain" description="DUF4398" evidence="3">
    <location>
        <begin position="39"/>
        <end position="109"/>
    </location>
</feature>
<gene>
    <name evidence="4" type="ORF">SAMN05216370_2573</name>
</gene>
<reference evidence="4 5" key="1">
    <citation type="submission" date="2016-10" db="EMBL/GenBank/DDBJ databases">
        <authorList>
            <person name="Varghese N."/>
            <person name="Submissions S."/>
        </authorList>
    </citation>
    <scope>NUCLEOTIDE SEQUENCE [LARGE SCALE GENOMIC DNA]</scope>
    <source>
        <strain evidence="4 5">DSM 17833</strain>
    </source>
</reference>
<proteinExistence type="predicted"/>
<keyword evidence="2" id="KW-0732">Signal</keyword>
<dbReference type="EMBL" id="FMTL01000002">
    <property type="protein sequence ID" value="SCW66057.1"/>
    <property type="molecule type" value="Genomic_DNA"/>
</dbReference>
<feature type="signal peptide" evidence="2">
    <location>
        <begin position="1"/>
        <end position="30"/>
    </location>
</feature>
<evidence type="ECO:0000313" key="4">
    <source>
        <dbReference type="EMBL" id="SCW66057.1"/>
    </source>
</evidence>
<organism evidence="4 5">
    <name type="scientific">Pseudomonas peli</name>
    <dbReference type="NCBI Taxonomy" id="592361"/>
    <lineage>
        <taxon>Bacteria</taxon>
        <taxon>Pseudomonadati</taxon>
        <taxon>Pseudomonadota</taxon>
        <taxon>Gammaproteobacteria</taxon>
        <taxon>Pseudomonadales</taxon>
        <taxon>Pseudomonadaceae</taxon>
        <taxon>Pseudomonas</taxon>
    </lineage>
</organism>
<feature type="region of interest" description="Disordered" evidence="1">
    <location>
        <begin position="113"/>
        <end position="134"/>
    </location>
</feature>
<dbReference type="PROSITE" id="PS51257">
    <property type="entry name" value="PROKAR_LIPOPROTEIN"/>
    <property type="match status" value="1"/>
</dbReference>
<feature type="compositionally biased region" description="Polar residues" evidence="1">
    <location>
        <begin position="117"/>
        <end position="134"/>
    </location>
</feature>
<protein>
    <recommendedName>
        <fullName evidence="3">DUF4398 domain-containing protein</fullName>
    </recommendedName>
</protein>
<evidence type="ECO:0000313" key="5">
    <source>
        <dbReference type="Proteomes" id="UP000242418"/>
    </source>
</evidence>
<evidence type="ECO:0000256" key="1">
    <source>
        <dbReference type="SAM" id="MobiDB-lite"/>
    </source>
</evidence>
<dbReference type="RefSeq" id="WP_241693772.1">
    <property type="nucleotide sequence ID" value="NZ_FMTL01000002.1"/>
</dbReference>
<dbReference type="Pfam" id="PF14346">
    <property type="entry name" value="DUF4398"/>
    <property type="match status" value="1"/>
</dbReference>
<sequence>MNRTSSIVDGMAALRFAGLCAGLLMLSACASPPLPPSQALQAAESAISNAEQARVADYASPELGVAREKLTAANMAVQREEMLLAERLADQSRVEAELALAKSQATKAKVVNDEMQKSTNSLKQEMQRNTGAQQ</sequence>
<dbReference type="Gene3D" id="1.20.1270.390">
    <property type="match status" value="1"/>
</dbReference>
<accession>A0AB37Z8Q5</accession>
<dbReference type="Proteomes" id="UP000242418">
    <property type="component" value="Unassembled WGS sequence"/>
</dbReference>
<name>A0AB37Z8Q5_9PSED</name>
<comment type="caution">
    <text evidence="4">The sequence shown here is derived from an EMBL/GenBank/DDBJ whole genome shotgun (WGS) entry which is preliminary data.</text>
</comment>
<evidence type="ECO:0000259" key="3">
    <source>
        <dbReference type="Pfam" id="PF14346"/>
    </source>
</evidence>
<keyword evidence="5" id="KW-1185">Reference proteome</keyword>
<evidence type="ECO:0000256" key="2">
    <source>
        <dbReference type="SAM" id="SignalP"/>
    </source>
</evidence>